<accession>A0A9P3L8M4</accession>
<keyword evidence="9" id="KW-1185">Reference proteome</keyword>
<keyword evidence="2" id="KW-0479">Metal-binding</keyword>
<feature type="region of interest" description="Disordered" evidence="7">
    <location>
        <begin position="195"/>
        <end position="233"/>
    </location>
</feature>
<keyword evidence="3" id="KW-0863">Zinc-finger</keyword>
<evidence type="ECO:0000256" key="2">
    <source>
        <dbReference type="ARBA" id="ARBA00022723"/>
    </source>
</evidence>
<feature type="compositionally biased region" description="Acidic residues" evidence="7">
    <location>
        <begin position="213"/>
        <end position="223"/>
    </location>
</feature>
<dbReference type="PANTHER" id="PTHR13278">
    <property type="entry name" value="ZINC FINGER PROTEIN 830"/>
    <property type="match status" value="1"/>
</dbReference>
<evidence type="ECO:0008006" key="10">
    <source>
        <dbReference type="Google" id="ProtNLM"/>
    </source>
</evidence>
<evidence type="ECO:0000313" key="9">
    <source>
        <dbReference type="Proteomes" id="UP000703269"/>
    </source>
</evidence>
<dbReference type="GO" id="GO:0005681">
    <property type="term" value="C:spliceosomal complex"/>
    <property type="evidence" value="ECO:0007669"/>
    <property type="project" value="InterPro"/>
</dbReference>
<dbReference type="InterPro" id="IPR040050">
    <property type="entry name" value="ZNF830-like"/>
</dbReference>
<keyword evidence="6" id="KW-0539">Nucleus</keyword>
<dbReference type="EMBL" id="BPQB01000002">
    <property type="protein sequence ID" value="GJE85659.1"/>
    <property type="molecule type" value="Genomic_DNA"/>
</dbReference>
<dbReference type="PANTHER" id="PTHR13278:SF0">
    <property type="entry name" value="ZINC FINGER PROTEIN 830"/>
    <property type="match status" value="1"/>
</dbReference>
<dbReference type="AlphaFoldDB" id="A0A9P3L8M4"/>
<evidence type="ECO:0000256" key="5">
    <source>
        <dbReference type="ARBA" id="ARBA00023054"/>
    </source>
</evidence>
<organism evidence="8 9">
    <name type="scientific">Phanerochaete sordida</name>
    <dbReference type="NCBI Taxonomy" id="48140"/>
    <lineage>
        <taxon>Eukaryota</taxon>
        <taxon>Fungi</taxon>
        <taxon>Dikarya</taxon>
        <taxon>Basidiomycota</taxon>
        <taxon>Agaricomycotina</taxon>
        <taxon>Agaricomycetes</taxon>
        <taxon>Polyporales</taxon>
        <taxon>Phanerochaetaceae</taxon>
        <taxon>Phanerochaete</taxon>
    </lineage>
</organism>
<dbReference type="GO" id="GO:0008270">
    <property type="term" value="F:zinc ion binding"/>
    <property type="evidence" value="ECO:0007669"/>
    <property type="project" value="UniProtKB-KW"/>
</dbReference>
<gene>
    <name evidence="8" type="ORF">PsYK624_017380</name>
</gene>
<dbReference type="Proteomes" id="UP000703269">
    <property type="component" value="Unassembled WGS sequence"/>
</dbReference>
<dbReference type="OrthoDB" id="77607at2759"/>
<dbReference type="SUPFAM" id="SSF57667">
    <property type="entry name" value="beta-beta-alpha zinc fingers"/>
    <property type="match status" value="1"/>
</dbReference>
<evidence type="ECO:0000256" key="1">
    <source>
        <dbReference type="ARBA" id="ARBA00004123"/>
    </source>
</evidence>
<evidence type="ECO:0000313" key="8">
    <source>
        <dbReference type="EMBL" id="GJE85659.1"/>
    </source>
</evidence>
<evidence type="ECO:0000256" key="7">
    <source>
        <dbReference type="SAM" id="MobiDB-lite"/>
    </source>
</evidence>
<proteinExistence type="predicted"/>
<dbReference type="InterPro" id="IPR036236">
    <property type="entry name" value="Znf_C2H2_sf"/>
</dbReference>
<comment type="caution">
    <text evidence="8">The sequence shown here is derived from an EMBL/GenBank/DDBJ whole genome shotgun (WGS) entry which is preliminary data.</text>
</comment>
<feature type="compositionally biased region" description="Acidic residues" evidence="7">
    <location>
        <begin position="79"/>
        <end position="89"/>
    </location>
</feature>
<feature type="region of interest" description="Disordered" evidence="7">
    <location>
        <begin position="73"/>
        <end position="167"/>
    </location>
</feature>
<comment type="subcellular location">
    <subcellularLocation>
        <location evidence="1">Nucleus</location>
    </subcellularLocation>
</comment>
<dbReference type="Gene3D" id="3.30.160.60">
    <property type="entry name" value="Classic Zinc Finger"/>
    <property type="match status" value="1"/>
</dbReference>
<evidence type="ECO:0000256" key="6">
    <source>
        <dbReference type="ARBA" id="ARBA00023242"/>
    </source>
</evidence>
<protein>
    <recommendedName>
        <fullName evidence="10">Coiled-coil domain-containing protein 16</fullName>
    </recommendedName>
</protein>
<dbReference type="GO" id="GO:0033314">
    <property type="term" value="P:mitotic DNA replication checkpoint signaling"/>
    <property type="evidence" value="ECO:0007669"/>
    <property type="project" value="TreeGrafter"/>
</dbReference>
<dbReference type="GO" id="GO:0033260">
    <property type="term" value="P:nuclear DNA replication"/>
    <property type="evidence" value="ECO:0007669"/>
    <property type="project" value="TreeGrafter"/>
</dbReference>
<reference evidence="8 9" key="1">
    <citation type="submission" date="2021-08" db="EMBL/GenBank/DDBJ databases">
        <title>Draft Genome Sequence of Phanerochaete sordida strain YK-624.</title>
        <authorList>
            <person name="Mori T."/>
            <person name="Dohra H."/>
            <person name="Suzuki T."/>
            <person name="Kawagishi H."/>
            <person name="Hirai H."/>
        </authorList>
    </citation>
    <scope>NUCLEOTIDE SEQUENCE [LARGE SCALE GENOMIC DNA]</scope>
    <source>
        <strain evidence="8 9">YK-624</strain>
    </source>
</reference>
<sequence>MSDVRALLKAKRQEARVTHPLAAYSASGQLRCTACGTAVKHASSWEGHIGSKAHRVNAARLREEEERRRLAALRLDDAASGEDAQEADEEPAHKRKAADGDAADALESKRRRVEGEQPPPAAQSGFPADFFSDPAQAPAAWEDADAEDGEGGAGAAGAAPAAPAAVDLEWEKFQQEVLNPPDVVEDTFQRATVMAEPTVNEDALAGFPPRDDAAEEPQEELTEEQIRRRKEQDERELIMDRLMEEERAQEEADARVTMLKTRLEALRRQREAKKGAKTKKGA</sequence>
<name>A0A9P3L8M4_9APHY</name>
<dbReference type="GO" id="GO:0044773">
    <property type="term" value="P:mitotic DNA damage checkpoint signaling"/>
    <property type="evidence" value="ECO:0007669"/>
    <property type="project" value="TreeGrafter"/>
</dbReference>
<dbReference type="GO" id="GO:0003676">
    <property type="term" value="F:nucleic acid binding"/>
    <property type="evidence" value="ECO:0007669"/>
    <property type="project" value="InterPro"/>
</dbReference>
<feature type="compositionally biased region" description="Basic and acidic residues" evidence="7">
    <location>
        <begin position="224"/>
        <end position="233"/>
    </location>
</feature>
<feature type="compositionally biased region" description="Low complexity" evidence="7">
    <location>
        <begin position="156"/>
        <end position="165"/>
    </location>
</feature>
<evidence type="ECO:0000256" key="3">
    <source>
        <dbReference type="ARBA" id="ARBA00022771"/>
    </source>
</evidence>
<keyword evidence="4" id="KW-0862">Zinc</keyword>
<evidence type="ECO:0000256" key="4">
    <source>
        <dbReference type="ARBA" id="ARBA00022833"/>
    </source>
</evidence>
<keyword evidence="5" id="KW-0175">Coiled coil</keyword>